<comment type="similarity">
    <text evidence="2">Belongs to the TMEM19 family.</text>
</comment>
<evidence type="ECO:0000313" key="9">
    <source>
        <dbReference type="EMBL" id="CAD7202568.1"/>
    </source>
</evidence>
<dbReference type="AlphaFoldDB" id="A0A7R8VPY8"/>
<gene>
    <name evidence="9" type="ORF">TDIB3V08_LOCUS8750</name>
</gene>
<evidence type="ECO:0000256" key="5">
    <source>
        <dbReference type="ARBA" id="ARBA00022989"/>
    </source>
</evidence>
<proteinExistence type="inferred from homology"/>
<evidence type="ECO:0000256" key="6">
    <source>
        <dbReference type="ARBA" id="ARBA00023136"/>
    </source>
</evidence>
<dbReference type="Pfam" id="PF01940">
    <property type="entry name" value="DUF92"/>
    <property type="match status" value="2"/>
</dbReference>
<dbReference type="GO" id="GO:0016020">
    <property type="term" value="C:membrane"/>
    <property type="evidence" value="ECO:0007669"/>
    <property type="project" value="UniProtKB-SubCell"/>
</dbReference>
<protein>
    <recommendedName>
        <fullName evidence="3">Transmembrane protein 19</fullName>
    </recommendedName>
</protein>
<comment type="subcellular location">
    <subcellularLocation>
        <location evidence="1">Membrane</location>
        <topology evidence="1">Multi-pass membrane protein</topology>
    </subcellularLocation>
</comment>
<feature type="transmembrane region" description="Helical" evidence="8">
    <location>
        <begin position="723"/>
        <end position="745"/>
    </location>
</feature>
<dbReference type="InterPro" id="IPR002794">
    <property type="entry name" value="DUF92_TMEM19"/>
</dbReference>
<feature type="region of interest" description="Disordered" evidence="7">
    <location>
        <begin position="398"/>
        <end position="444"/>
    </location>
</feature>
<keyword evidence="6 8" id="KW-0472">Membrane</keyword>
<feature type="compositionally biased region" description="Polar residues" evidence="7">
    <location>
        <begin position="625"/>
        <end position="635"/>
    </location>
</feature>
<feature type="region of interest" description="Disordered" evidence="7">
    <location>
        <begin position="585"/>
        <end position="643"/>
    </location>
</feature>
<evidence type="ECO:0000256" key="2">
    <source>
        <dbReference type="ARBA" id="ARBA00009012"/>
    </source>
</evidence>
<dbReference type="PANTHER" id="PTHR13353:SF5">
    <property type="entry name" value="TRANSMEMBRANE PROTEIN 19"/>
    <property type="match status" value="1"/>
</dbReference>
<dbReference type="PANTHER" id="PTHR13353">
    <property type="entry name" value="TRANSMEMBRANE PROTEIN 19"/>
    <property type="match status" value="1"/>
</dbReference>
<feature type="transmembrane region" description="Helical" evidence="8">
    <location>
        <begin position="923"/>
        <end position="945"/>
    </location>
</feature>
<keyword evidence="5 8" id="KW-1133">Transmembrane helix</keyword>
<name>A0A7R8VPY8_TIMDO</name>
<evidence type="ECO:0000256" key="3">
    <source>
        <dbReference type="ARBA" id="ARBA00014258"/>
    </source>
</evidence>
<reference evidence="9" key="1">
    <citation type="submission" date="2020-11" db="EMBL/GenBank/DDBJ databases">
        <authorList>
            <person name="Tran Van P."/>
        </authorList>
    </citation>
    <scope>NUCLEOTIDE SEQUENCE</scope>
</reference>
<feature type="compositionally biased region" description="Basic and acidic residues" evidence="7">
    <location>
        <begin position="600"/>
        <end position="612"/>
    </location>
</feature>
<dbReference type="EMBL" id="OA569532">
    <property type="protein sequence ID" value="CAD7202568.1"/>
    <property type="molecule type" value="Genomic_DNA"/>
</dbReference>
<accession>A0A7R8VPY8</accession>
<feature type="region of interest" description="Disordered" evidence="7">
    <location>
        <begin position="91"/>
        <end position="136"/>
    </location>
</feature>
<sequence length="1002" mass="109243">MKITPFRPAKQLAPALSTSAADALQTSDLELNKIRHMLPSVWSEPQLANCAKLDTLYLSLVSLVAPIPGRNDSLFTKKLIGFGPLTPRGSPTCCPSEEIHSRPQDSTYTAVSPHSPDPPRGHGGSLVPGQTPVRTPIDRGAVGALCKKRKCTAIHRKTIPGFSPNICCNQVYLADQREPGHPLCPTRPPSRRAESLRQRFVTSTSNSTETTLLITYIPKQDGGMLCIGGLAGRRQQPAVRPSGQGVELVPVSVQFLDLGPQRVLNEILLRRRFYETTQTFTQHHGENTRTNVCGTDYMVRNKVWKAMEDAEVERVVVTRVKRKYEDNRSCVKTESGGDGVPSHQIKATYPVEVADEVVGRLESSGNFLLRPRHEPVPREQSEAGHVIAMDLGARQGRVAEWSGPTRRSSGTGRPAPTPDRPRRQSGRRPLRQESRNPAPKGYTAHAYLRVAPPVQRALVAVRHHAVPIGRELGPVEPQGVSPNLAKPDSVQPDPRLFVWGPQYQVTASDRRAPVDPVHPALVTGQHRLQGNGKVSRLASDHRREHPLLGQYVLACSQLTHSPFNRAARGSGNAPESYHGVLGAAREEQTSLLRSPPYPDGRIDRRGHHDERPSPAVHTALGEYPPTSSFDQTTAVPSDEAETSSVSGDLSACLTHLTELTRAGYTGRPIVWGIIELCADMKDIDLGSGNERDVIPPTRWLFSVIFPLVLATFGLGRKSLDLRLLVGFVLCISNFAFVSCLFTFFVTSSRATKFRSGVKRGFEEEFKEGGQRNWLQVLCNSGMAMQLALLYLLDVGCEERPIDFTRDYRSSWLGVGVLGEFNRLIGAYLERVGEQLALLCPIHERLRAVTETPGRQSWAVSSATRTPSLSPPFRECLEVSTNGAVTPIGLVLSAVGGAVVGLSYYLAVLYSVDPHILSLSPPQWPLVVAGAFGGFTGSLLDSLLGATLQYSGVNEKTGCIVGCPGRGVRHISGAPVLDNHSVNLISSIATGLLLPRLANTFWP</sequence>
<organism evidence="9">
    <name type="scientific">Timema douglasi</name>
    <name type="common">Walking stick</name>
    <dbReference type="NCBI Taxonomy" id="61478"/>
    <lineage>
        <taxon>Eukaryota</taxon>
        <taxon>Metazoa</taxon>
        <taxon>Ecdysozoa</taxon>
        <taxon>Arthropoda</taxon>
        <taxon>Hexapoda</taxon>
        <taxon>Insecta</taxon>
        <taxon>Pterygota</taxon>
        <taxon>Neoptera</taxon>
        <taxon>Polyneoptera</taxon>
        <taxon>Phasmatodea</taxon>
        <taxon>Timematodea</taxon>
        <taxon>Timematoidea</taxon>
        <taxon>Timematidae</taxon>
        <taxon>Timema</taxon>
    </lineage>
</organism>
<keyword evidence="4 8" id="KW-0812">Transmembrane</keyword>
<feature type="transmembrane region" description="Helical" evidence="8">
    <location>
        <begin position="889"/>
        <end position="911"/>
    </location>
</feature>
<evidence type="ECO:0000256" key="4">
    <source>
        <dbReference type="ARBA" id="ARBA00022692"/>
    </source>
</evidence>
<evidence type="ECO:0000256" key="7">
    <source>
        <dbReference type="SAM" id="MobiDB-lite"/>
    </source>
</evidence>
<evidence type="ECO:0000256" key="1">
    <source>
        <dbReference type="ARBA" id="ARBA00004141"/>
    </source>
</evidence>
<evidence type="ECO:0000256" key="8">
    <source>
        <dbReference type="SAM" id="Phobius"/>
    </source>
</evidence>